<dbReference type="PROSITE" id="PS51340">
    <property type="entry name" value="MOSC"/>
    <property type="match status" value="1"/>
</dbReference>
<gene>
    <name evidence="2" type="ORF">BV056_00859</name>
</gene>
<dbReference type="PANTHER" id="PTHR30212:SF2">
    <property type="entry name" value="PROTEIN YIIM"/>
    <property type="match status" value="1"/>
</dbReference>
<dbReference type="Pfam" id="PF03473">
    <property type="entry name" value="MOSC"/>
    <property type="match status" value="1"/>
</dbReference>
<dbReference type="Gene3D" id="2.40.33.20">
    <property type="entry name" value="PK beta-barrel domain-like"/>
    <property type="match status" value="1"/>
</dbReference>
<dbReference type="RefSeq" id="WP_075985515.1">
    <property type="nucleotide sequence ID" value="NZ_CP089188.1"/>
</dbReference>
<dbReference type="GO" id="GO:0003824">
    <property type="term" value="F:catalytic activity"/>
    <property type="evidence" value="ECO:0007669"/>
    <property type="project" value="InterPro"/>
</dbReference>
<dbReference type="SUPFAM" id="SSF50800">
    <property type="entry name" value="PK beta-barrel domain-like"/>
    <property type="match status" value="1"/>
</dbReference>
<dbReference type="InterPro" id="IPR005302">
    <property type="entry name" value="MoCF_Sase_C"/>
</dbReference>
<dbReference type="GO" id="GO:0030170">
    <property type="term" value="F:pyridoxal phosphate binding"/>
    <property type="evidence" value="ECO:0007669"/>
    <property type="project" value="InterPro"/>
</dbReference>
<dbReference type="InterPro" id="IPR011037">
    <property type="entry name" value="Pyrv_Knase-like_insert_dom_sf"/>
</dbReference>
<dbReference type="AlphaFoldDB" id="A0A2S9SGP8"/>
<feature type="domain" description="MOSC" evidence="1">
    <location>
        <begin position="30"/>
        <end position="167"/>
    </location>
</feature>
<comment type="caution">
    <text evidence="2">The sequence shown here is derived from an EMBL/GenBank/DDBJ whole genome shotgun (WGS) entry which is preliminary data.</text>
</comment>
<dbReference type="InterPro" id="IPR052353">
    <property type="entry name" value="Benzoxazolinone_Detox_Enz"/>
</dbReference>
<proteinExistence type="predicted"/>
<accession>A0A2S9SGP8</accession>
<reference evidence="2" key="1">
    <citation type="submission" date="2017-04" db="EMBL/GenBank/DDBJ databases">
        <title>Haemophilus influenzae in COPD genome sequencing project.</title>
        <authorList>
            <person name="Murphy T.F."/>
            <person name="Kong Y."/>
            <person name="Nadendla S."/>
            <person name="Tettelin H."/>
            <person name="Pettigrew M."/>
        </authorList>
    </citation>
    <scope>NUCLEOTIDE SEQUENCE [LARGE SCALE GENOMIC DNA]</scope>
    <source>
        <strain evidence="2">39P1H1</strain>
    </source>
</reference>
<organism evidence="2">
    <name type="scientific">Haemophilus influenzae</name>
    <dbReference type="NCBI Taxonomy" id="727"/>
    <lineage>
        <taxon>Bacteria</taxon>
        <taxon>Pseudomonadati</taxon>
        <taxon>Pseudomonadota</taxon>
        <taxon>Gammaproteobacteria</taxon>
        <taxon>Pasteurellales</taxon>
        <taxon>Pasteurellaceae</taxon>
        <taxon>Haemophilus</taxon>
    </lineage>
</organism>
<dbReference type="GO" id="GO:0030151">
    <property type="term" value="F:molybdenum ion binding"/>
    <property type="evidence" value="ECO:0007669"/>
    <property type="project" value="InterPro"/>
</dbReference>
<evidence type="ECO:0000259" key="1">
    <source>
        <dbReference type="PROSITE" id="PS51340"/>
    </source>
</evidence>
<protein>
    <submittedName>
        <fullName evidence="2">6-N-hydroxylaminopurine resistance protein</fullName>
    </submittedName>
</protein>
<sequence length="220" mass="24679">MNAKILVIKVGQVETLTFSDGSQYESAIRKKVVPSVKIHSLGAEGNDVGLKKHHGGVDKALFFMSADSFNKLNALLNKDFSYMETATYGENFVVSGLNEDNVCIGDRYQIGSTILEVSQPRKPCERLSKNTENENTRDIIYQTGLSGWYVRIIETGIIKQNDELKLLSRPYPQITIRHLNRLLSAPENEAELDVALEIEVLAEAFKRSIRSQVSKFKQQG</sequence>
<evidence type="ECO:0000313" key="2">
    <source>
        <dbReference type="EMBL" id="PRJ22963.1"/>
    </source>
</evidence>
<name>A0A2S9SGP8_HAEIF</name>
<dbReference type="PANTHER" id="PTHR30212">
    <property type="entry name" value="PROTEIN YIIM"/>
    <property type="match status" value="1"/>
</dbReference>
<dbReference type="EMBL" id="NEBD01000049">
    <property type="protein sequence ID" value="PRJ22963.1"/>
    <property type="molecule type" value="Genomic_DNA"/>
</dbReference>